<dbReference type="PROSITE" id="PS50949">
    <property type="entry name" value="HTH_GNTR"/>
    <property type="match status" value="1"/>
</dbReference>
<sequence length="459" mass="50896">MLQLPTLDTKATSPLYVQIVEAVRAQINAGSLAPMTRLPASRALATDLNISRSTCVSAYEQLIAEGCLTSKRGSGLFVAEIAPLKPQTDQPQRLASSLVRSPRYLSPGTPDAELFPARAWARTIAQVGREEPLALCERSDAFGDPQLRTEIAAYVARARGIKANPEQIIITSGAREALELAMETLIDGEDIALEMPGFSPTYRYAQQRHWPIRPLHVSDQGAHLPKTAAKITILTPSHQFPLGGAMPVAQRQHFLDAAQIRGGWIIEDDFDSEFRYRGQPLPAMAALDRHGRCLYVGTFSKTFNHALRLGYLILPPVLVSLFRARFVHPSAGAAITAQRPLARFMASGQYERHVRRARRIYAERYETACDNLDVWPAQLGTYTRHRAGMQIAFHLSQESRPDDQICQHAVQEGYDLTPLSKHTPKPFPRANGLLIGFCDTKVEALPPLLNHLQKIIHTV</sequence>
<keyword evidence="8" id="KW-1185">Reference proteome</keyword>
<dbReference type="GO" id="GO:0003677">
    <property type="term" value="F:DNA binding"/>
    <property type="evidence" value="ECO:0007669"/>
    <property type="project" value="UniProtKB-KW"/>
</dbReference>
<evidence type="ECO:0000313" key="8">
    <source>
        <dbReference type="Proteomes" id="UP000198767"/>
    </source>
</evidence>
<evidence type="ECO:0000256" key="1">
    <source>
        <dbReference type="ARBA" id="ARBA00005384"/>
    </source>
</evidence>
<dbReference type="InterPro" id="IPR036390">
    <property type="entry name" value="WH_DNA-bd_sf"/>
</dbReference>
<organism evidence="7 8">
    <name type="scientific">Epibacterium ulvae</name>
    <dbReference type="NCBI Taxonomy" id="1156985"/>
    <lineage>
        <taxon>Bacteria</taxon>
        <taxon>Pseudomonadati</taxon>
        <taxon>Pseudomonadota</taxon>
        <taxon>Alphaproteobacteria</taxon>
        <taxon>Rhodobacterales</taxon>
        <taxon>Roseobacteraceae</taxon>
        <taxon>Epibacterium</taxon>
    </lineage>
</organism>
<dbReference type="EMBL" id="FMWG01000009">
    <property type="protein sequence ID" value="SCZ69690.1"/>
    <property type="molecule type" value="Genomic_DNA"/>
</dbReference>
<evidence type="ECO:0000256" key="3">
    <source>
        <dbReference type="ARBA" id="ARBA00023015"/>
    </source>
</evidence>
<dbReference type="GO" id="GO:0003700">
    <property type="term" value="F:DNA-binding transcription factor activity"/>
    <property type="evidence" value="ECO:0007669"/>
    <property type="project" value="InterPro"/>
</dbReference>
<comment type="similarity">
    <text evidence="1">In the C-terminal section; belongs to the class-I pyridoxal-phosphate-dependent aminotransferase family.</text>
</comment>
<keyword evidence="3" id="KW-0805">Transcription regulation</keyword>
<dbReference type="STRING" id="1156985.SAMN04488118_109128"/>
<keyword evidence="4" id="KW-0238">DNA-binding</keyword>
<dbReference type="SUPFAM" id="SSF46785">
    <property type="entry name" value="Winged helix' DNA-binding domain"/>
    <property type="match status" value="1"/>
</dbReference>
<dbReference type="CDD" id="cd00609">
    <property type="entry name" value="AAT_like"/>
    <property type="match status" value="1"/>
</dbReference>
<dbReference type="InterPro" id="IPR004839">
    <property type="entry name" value="Aminotransferase_I/II_large"/>
</dbReference>
<keyword evidence="2" id="KW-0663">Pyridoxal phosphate</keyword>
<dbReference type="InterPro" id="IPR015421">
    <property type="entry name" value="PyrdxlP-dep_Trfase_major"/>
</dbReference>
<dbReference type="InterPro" id="IPR015424">
    <property type="entry name" value="PyrdxlP-dep_Trfase"/>
</dbReference>
<proteinExistence type="inferred from homology"/>
<evidence type="ECO:0000256" key="2">
    <source>
        <dbReference type="ARBA" id="ARBA00022898"/>
    </source>
</evidence>
<protein>
    <submittedName>
        <fullName evidence="7">Transcriptional regulator, GntR family</fullName>
    </submittedName>
</protein>
<accession>A0A1G5R7D5</accession>
<feature type="domain" description="HTH gntR-type" evidence="6">
    <location>
        <begin position="13"/>
        <end position="81"/>
    </location>
</feature>
<dbReference type="OrthoDB" id="9808770at2"/>
<dbReference type="Pfam" id="PF00155">
    <property type="entry name" value="Aminotran_1_2"/>
    <property type="match status" value="1"/>
</dbReference>
<evidence type="ECO:0000313" key="7">
    <source>
        <dbReference type="EMBL" id="SCZ69690.1"/>
    </source>
</evidence>
<dbReference type="SMART" id="SM00345">
    <property type="entry name" value="HTH_GNTR"/>
    <property type="match status" value="1"/>
</dbReference>
<dbReference type="Gene3D" id="1.10.10.10">
    <property type="entry name" value="Winged helix-like DNA-binding domain superfamily/Winged helix DNA-binding domain"/>
    <property type="match status" value="1"/>
</dbReference>
<evidence type="ECO:0000256" key="5">
    <source>
        <dbReference type="ARBA" id="ARBA00023163"/>
    </source>
</evidence>
<dbReference type="GO" id="GO:0030170">
    <property type="term" value="F:pyridoxal phosphate binding"/>
    <property type="evidence" value="ECO:0007669"/>
    <property type="project" value="InterPro"/>
</dbReference>
<dbReference type="SUPFAM" id="SSF53383">
    <property type="entry name" value="PLP-dependent transferases"/>
    <property type="match status" value="1"/>
</dbReference>
<dbReference type="Gene3D" id="3.40.640.10">
    <property type="entry name" value="Type I PLP-dependent aspartate aminotransferase-like (Major domain)"/>
    <property type="match status" value="1"/>
</dbReference>
<dbReference type="InterPro" id="IPR036388">
    <property type="entry name" value="WH-like_DNA-bd_sf"/>
</dbReference>
<dbReference type="RefSeq" id="WP_090220111.1">
    <property type="nucleotide sequence ID" value="NZ_FMWG01000009.1"/>
</dbReference>
<evidence type="ECO:0000256" key="4">
    <source>
        <dbReference type="ARBA" id="ARBA00023125"/>
    </source>
</evidence>
<name>A0A1G5R7D5_9RHOB</name>
<evidence type="ECO:0000259" key="6">
    <source>
        <dbReference type="PROSITE" id="PS50949"/>
    </source>
</evidence>
<dbReference type="CDD" id="cd07377">
    <property type="entry name" value="WHTH_GntR"/>
    <property type="match status" value="1"/>
</dbReference>
<keyword evidence="5" id="KW-0804">Transcription</keyword>
<dbReference type="InterPro" id="IPR051446">
    <property type="entry name" value="HTH_trans_reg/aminotransferase"/>
</dbReference>
<dbReference type="Pfam" id="PF00392">
    <property type="entry name" value="GntR"/>
    <property type="match status" value="1"/>
</dbReference>
<gene>
    <name evidence="7" type="ORF">SAMN04488118_109128</name>
</gene>
<dbReference type="PANTHER" id="PTHR46577:SF1">
    <property type="entry name" value="HTH-TYPE TRANSCRIPTIONAL REGULATORY PROTEIN GABR"/>
    <property type="match status" value="1"/>
</dbReference>
<reference evidence="7 8" key="1">
    <citation type="submission" date="2016-10" db="EMBL/GenBank/DDBJ databases">
        <authorList>
            <person name="de Groot N.N."/>
        </authorList>
    </citation>
    <scope>NUCLEOTIDE SEQUENCE [LARGE SCALE GENOMIC DNA]</scope>
    <source>
        <strain evidence="7 8">U95</strain>
    </source>
</reference>
<dbReference type="AlphaFoldDB" id="A0A1G5R7D5"/>
<dbReference type="PANTHER" id="PTHR46577">
    <property type="entry name" value="HTH-TYPE TRANSCRIPTIONAL REGULATORY PROTEIN GABR"/>
    <property type="match status" value="1"/>
</dbReference>
<dbReference type="InterPro" id="IPR000524">
    <property type="entry name" value="Tscrpt_reg_HTH_GntR"/>
</dbReference>
<dbReference type="Proteomes" id="UP000198767">
    <property type="component" value="Unassembled WGS sequence"/>
</dbReference>